<feature type="region of interest" description="Disordered" evidence="1">
    <location>
        <begin position="1"/>
        <end position="26"/>
    </location>
</feature>
<dbReference type="InterPro" id="IPR013434">
    <property type="entry name" value="CHP02611"/>
</dbReference>
<feature type="transmembrane region" description="Helical" evidence="2">
    <location>
        <begin position="86"/>
        <end position="108"/>
    </location>
</feature>
<dbReference type="AlphaFoldDB" id="A0A1H3JET9"/>
<dbReference type="Proteomes" id="UP000242415">
    <property type="component" value="Unassembled WGS sequence"/>
</dbReference>
<dbReference type="EMBL" id="FNPH01000002">
    <property type="protein sequence ID" value="SDY38493.1"/>
    <property type="molecule type" value="Genomic_DNA"/>
</dbReference>
<dbReference type="InterPro" id="IPR019099">
    <property type="entry name" value="Uncharacterised_PGPGW_TM"/>
</dbReference>
<name>A0A1H3JET9_9ACTN</name>
<reference evidence="4" key="1">
    <citation type="submission" date="2016-10" db="EMBL/GenBank/DDBJ databases">
        <authorList>
            <person name="Varghese N."/>
            <person name="Submissions S."/>
        </authorList>
    </citation>
    <scope>NUCLEOTIDE SEQUENCE [LARGE SCALE GENOMIC DNA]</scope>
    <source>
        <strain evidence="4">DSM 45245</strain>
    </source>
</reference>
<dbReference type="STRING" id="405436.SAMN05444365_10287"/>
<keyword evidence="2" id="KW-1133">Transmembrane helix</keyword>
<proteinExistence type="predicted"/>
<dbReference type="Pfam" id="PF09656">
    <property type="entry name" value="PGPGW"/>
    <property type="match status" value="1"/>
</dbReference>
<keyword evidence="4" id="KW-1185">Reference proteome</keyword>
<evidence type="ECO:0000313" key="4">
    <source>
        <dbReference type="Proteomes" id="UP000242415"/>
    </source>
</evidence>
<feature type="transmembrane region" description="Helical" evidence="2">
    <location>
        <begin position="59"/>
        <end position="80"/>
    </location>
</feature>
<keyword evidence="2" id="KW-0472">Membrane</keyword>
<gene>
    <name evidence="3" type="ORF">SAMN05444365_10287</name>
</gene>
<evidence type="ECO:0000256" key="2">
    <source>
        <dbReference type="SAM" id="Phobius"/>
    </source>
</evidence>
<accession>A0A1H3JET9</accession>
<organism evidence="3 4">
    <name type="scientific">Micromonospora pattaloongensis</name>
    <dbReference type="NCBI Taxonomy" id="405436"/>
    <lineage>
        <taxon>Bacteria</taxon>
        <taxon>Bacillati</taxon>
        <taxon>Actinomycetota</taxon>
        <taxon>Actinomycetes</taxon>
        <taxon>Micromonosporales</taxon>
        <taxon>Micromonosporaceae</taxon>
        <taxon>Micromonospora</taxon>
    </lineage>
</organism>
<sequence length="168" mass="18295">MKRGRGNVVETGDGGSERRVPSETVSTVTPVMSPARSSGFRGRIRLSLEIIRANPTGRIALKTIVAVTGTVVVLIGLALIPLPGPGWLIVIGGLAIWAIEFHWARRLLHFTRSRVQSWTRWVGRQPLSLRFLLGAAGLVFVAAVLWLSLKMGLGIDVVAEILRYLATH</sequence>
<evidence type="ECO:0000256" key="1">
    <source>
        <dbReference type="SAM" id="MobiDB-lite"/>
    </source>
</evidence>
<evidence type="ECO:0000313" key="3">
    <source>
        <dbReference type="EMBL" id="SDY38493.1"/>
    </source>
</evidence>
<feature type="transmembrane region" description="Helical" evidence="2">
    <location>
        <begin position="129"/>
        <end position="149"/>
    </location>
</feature>
<protein>
    <submittedName>
        <fullName evidence="3">TIGR02611 family protein</fullName>
    </submittedName>
</protein>
<dbReference type="NCBIfam" id="TIGR02611">
    <property type="entry name" value="TIGR02611 family protein"/>
    <property type="match status" value="1"/>
</dbReference>
<keyword evidence="2" id="KW-0812">Transmembrane</keyword>